<dbReference type="Pfam" id="PF05705">
    <property type="entry name" value="DUF829"/>
    <property type="match status" value="1"/>
</dbReference>
<evidence type="ECO:0000313" key="3">
    <source>
        <dbReference type="Proteomes" id="UP001142055"/>
    </source>
</evidence>
<organism evidence="2 3">
    <name type="scientific">Blomia tropicalis</name>
    <name type="common">Mite</name>
    <dbReference type="NCBI Taxonomy" id="40697"/>
    <lineage>
        <taxon>Eukaryota</taxon>
        <taxon>Metazoa</taxon>
        <taxon>Ecdysozoa</taxon>
        <taxon>Arthropoda</taxon>
        <taxon>Chelicerata</taxon>
        <taxon>Arachnida</taxon>
        <taxon>Acari</taxon>
        <taxon>Acariformes</taxon>
        <taxon>Sarcoptiformes</taxon>
        <taxon>Astigmata</taxon>
        <taxon>Glycyphagoidea</taxon>
        <taxon>Echimyopodidae</taxon>
        <taxon>Blomia</taxon>
    </lineage>
</organism>
<feature type="region of interest" description="Disordered" evidence="1">
    <location>
        <begin position="82"/>
        <end position="113"/>
    </location>
</feature>
<accession>A0A9Q0RPP1</accession>
<sequence>MIVLYLALFPIIGLLFAIYIGNKSSTSWMFDLSVTLRSLLFGRRTNKTFFVHNHDDVCFHTSTTSPGAIGFNNNNMNINNNNNTMTNNNNNNNSLLSASTATTKQRSPGSKLKSTPIEWLPSENFSFHQSTCDQTDSIGQQRPLLILFAWLFAKERHLDKYRTLYMERGFDILTIKVNVRDFLIPQSGSQQIAAYIVKFLEERRPKYRAYIFHAFSVGAYQMGELFVLLEKEVNKQANSDTKTMLKGIIYDSALDIREAPLGLSKATTNNTFLQWGISSLMNAHLRLCYHLSTRHYICSSQAVRANRYGAPTLVFLSKDDEVANYLHQFEIIDKWRQDGVPVMAKCWDQSPHVSHFFKHPDEYRTFLDDFLKNTAKIL</sequence>
<evidence type="ECO:0008006" key="4">
    <source>
        <dbReference type="Google" id="ProtNLM"/>
    </source>
</evidence>
<dbReference type="OMA" id="HYESIMF"/>
<feature type="compositionally biased region" description="Polar residues" evidence="1">
    <location>
        <begin position="94"/>
        <end position="108"/>
    </location>
</feature>
<protein>
    <recommendedName>
        <fullName evidence="4">Transmembrane protein 53</fullName>
    </recommendedName>
</protein>
<keyword evidence="3" id="KW-1185">Reference proteome</keyword>
<evidence type="ECO:0000313" key="2">
    <source>
        <dbReference type="EMBL" id="KAJ6221946.1"/>
    </source>
</evidence>
<dbReference type="InterPro" id="IPR029058">
    <property type="entry name" value="AB_hydrolase_fold"/>
</dbReference>
<evidence type="ECO:0000256" key="1">
    <source>
        <dbReference type="SAM" id="MobiDB-lite"/>
    </source>
</evidence>
<comment type="caution">
    <text evidence="2">The sequence shown here is derived from an EMBL/GenBank/DDBJ whole genome shotgun (WGS) entry which is preliminary data.</text>
</comment>
<dbReference type="InterPro" id="IPR008547">
    <property type="entry name" value="DUF829_TMEM53"/>
</dbReference>
<gene>
    <name evidence="2" type="ORF">RDWZM_000491</name>
</gene>
<name>A0A9Q0RPP1_BLOTA</name>
<reference evidence="2" key="1">
    <citation type="submission" date="2022-12" db="EMBL/GenBank/DDBJ databases">
        <title>Genome assemblies of Blomia tropicalis.</title>
        <authorList>
            <person name="Cui Y."/>
        </authorList>
    </citation>
    <scope>NUCLEOTIDE SEQUENCE</scope>
    <source>
        <tissue evidence="2">Adult mites</tissue>
    </source>
</reference>
<dbReference type="GO" id="GO:0017171">
    <property type="term" value="F:serine hydrolase activity"/>
    <property type="evidence" value="ECO:0007669"/>
    <property type="project" value="TreeGrafter"/>
</dbReference>
<dbReference type="PANTHER" id="PTHR20908:SF1">
    <property type="entry name" value="LD15586P"/>
    <property type="match status" value="1"/>
</dbReference>
<dbReference type="PANTHER" id="PTHR20908">
    <property type="entry name" value="LD15586P"/>
    <property type="match status" value="1"/>
</dbReference>
<dbReference type="EMBL" id="JAPWDV010000001">
    <property type="protein sequence ID" value="KAJ6221946.1"/>
    <property type="molecule type" value="Genomic_DNA"/>
</dbReference>
<dbReference type="SUPFAM" id="SSF53474">
    <property type="entry name" value="alpha/beta-Hydrolases"/>
    <property type="match status" value="1"/>
</dbReference>
<proteinExistence type="predicted"/>
<dbReference type="Proteomes" id="UP001142055">
    <property type="component" value="Chromosome 1"/>
</dbReference>
<dbReference type="AlphaFoldDB" id="A0A9Q0RPP1"/>
<feature type="compositionally biased region" description="Low complexity" evidence="1">
    <location>
        <begin position="82"/>
        <end position="93"/>
    </location>
</feature>